<feature type="transmembrane region" description="Helical" evidence="12">
    <location>
        <begin position="7"/>
        <end position="31"/>
    </location>
</feature>
<protein>
    <submittedName>
        <fullName evidence="13">TrkH family potassium uptake protein</fullName>
    </submittedName>
</protein>
<accession>A0ABS8EXF9</accession>
<feature type="transmembrane region" description="Helical" evidence="12">
    <location>
        <begin position="131"/>
        <end position="148"/>
    </location>
</feature>
<keyword evidence="4" id="KW-1003">Cell membrane</keyword>
<feature type="transmembrane region" description="Helical" evidence="12">
    <location>
        <begin position="270"/>
        <end position="289"/>
    </location>
</feature>
<keyword evidence="7 12" id="KW-0812">Transmembrane</keyword>
<feature type="transmembrane region" description="Helical" evidence="12">
    <location>
        <begin position="459"/>
        <end position="479"/>
    </location>
</feature>
<evidence type="ECO:0000256" key="6">
    <source>
        <dbReference type="ARBA" id="ARBA00022538"/>
    </source>
</evidence>
<feature type="transmembrane region" description="Helical" evidence="12">
    <location>
        <begin position="238"/>
        <end position="258"/>
    </location>
</feature>
<evidence type="ECO:0000256" key="5">
    <source>
        <dbReference type="ARBA" id="ARBA00022519"/>
    </source>
</evidence>
<evidence type="ECO:0000256" key="1">
    <source>
        <dbReference type="ARBA" id="ARBA00004429"/>
    </source>
</evidence>
<evidence type="ECO:0000256" key="12">
    <source>
        <dbReference type="SAM" id="Phobius"/>
    </source>
</evidence>
<dbReference type="Proteomes" id="UP001299235">
    <property type="component" value="Unassembled WGS sequence"/>
</dbReference>
<keyword evidence="10" id="KW-0406">Ion transport</keyword>
<keyword evidence="3" id="KW-0813">Transport</keyword>
<keyword evidence="6" id="KW-0633">Potassium transport</keyword>
<comment type="similarity">
    <text evidence="2">Belongs to the TrkH potassium transport family.</text>
</comment>
<evidence type="ECO:0000256" key="11">
    <source>
        <dbReference type="ARBA" id="ARBA00023136"/>
    </source>
</evidence>
<keyword evidence="8" id="KW-0630">Potassium</keyword>
<dbReference type="PIRSF" id="PIRSF006247">
    <property type="entry name" value="TrkH"/>
    <property type="match status" value="1"/>
</dbReference>
<evidence type="ECO:0000256" key="10">
    <source>
        <dbReference type="ARBA" id="ARBA00023065"/>
    </source>
</evidence>
<sequence>MNYGMIFYILGMASGFEALFLLLPILVSLIYGESVLSSYLISCGICALFCGVSTLRKPKKITLYTKEGLVAVALVWIWFSVFGAVPFMLTGEIPNFFDAFFEVSSGFTTTGASILTNVEALSRASLFWRSFTHWVGGMGILVFILAFIPNKGNGTIVHLMKAESPGPNVSKLVPKIRYTAAILYAIYFGMTLIQIILLLISKMPLFDTLCITFGTAGTGGFSIKSDGCAGYTMLQQGIITTFMILFGVNFTFYFCILKKKIKQVSSMTEVWAYLAIIAASILAITFNISGGFSSLFQAFHHAAFQVGSIITTTGFSTVDFNQWPGFSRTILVTLMFVGACAGSTGGGIKVSRILLLLKGIGREISLALHPRSVKRVRMEGRTVETEVIRSVNAYLALYMIIFVASVLIVSLDEKDLVTNFTAVAATLNNVGPGLGLVGPAGNFSGFSNLSKLVLSFDMLAGRLELIPMLMIFVPSVWSVKRKKK</sequence>
<feature type="transmembrane region" description="Helical" evidence="12">
    <location>
        <begin position="37"/>
        <end position="56"/>
    </location>
</feature>
<evidence type="ECO:0000313" key="13">
    <source>
        <dbReference type="EMBL" id="MCC2149896.1"/>
    </source>
</evidence>
<keyword evidence="9 12" id="KW-1133">Transmembrane helix</keyword>
<dbReference type="Pfam" id="PF02386">
    <property type="entry name" value="TrkH"/>
    <property type="match status" value="2"/>
</dbReference>
<evidence type="ECO:0000256" key="7">
    <source>
        <dbReference type="ARBA" id="ARBA00022692"/>
    </source>
</evidence>
<keyword evidence="11 12" id="KW-0472">Membrane</keyword>
<organism evidence="13 14">
    <name type="scientific">Hominisplanchenecus faecis</name>
    <dbReference type="NCBI Taxonomy" id="2885351"/>
    <lineage>
        <taxon>Bacteria</taxon>
        <taxon>Bacillati</taxon>
        <taxon>Bacillota</taxon>
        <taxon>Clostridia</taxon>
        <taxon>Lachnospirales</taxon>
        <taxon>Lachnospiraceae</taxon>
        <taxon>Hominisplanchenecus</taxon>
    </lineage>
</organism>
<keyword evidence="5" id="KW-0997">Cell inner membrane</keyword>
<comment type="caution">
    <text evidence="13">The sequence shown here is derived from an EMBL/GenBank/DDBJ whole genome shotgun (WGS) entry which is preliminary data.</text>
</comment>
<feature type="transmembrane region" description="Helical" evidence="12">
    <location>
        <begin position="329"/>
        <end position="348"/>
    </location>
</feature>
<dbReference type="RefSeq" id="WP_147631729.1">
    <property type="nucleotide sequence ID" value="NZ_JAJEQE010000046.1"/>
</dbReference>
<evidence type="ECO:0000256" key="8">
    <source>
        <dbReference type="ARBA" id="ARBA00022958"/>
    </source>
</evidence>
<evidence type="ECO:0000256" key="4">
    <source>
        <dbReference type="ARBA" id="ARBA00022475"/>
    </source>
</evidence>
<feature type="transmembrane region" description="Helical" evidence="12">
    <location>
        <begin position="181"/>
        <end position="200"/>
    </location>
</feature>
<keyword evidence="14" id="KW-1185">Reference proteome</keyword>
<dbReference type="PANTHER" id="PTHR32024">
    <property type="entry name" value="TRK SYSTEM POTASSIUM UPTAKE PROTEIN TRKG-RELATED"/>
    <property type="match status" value="1"/>
</dbReference>
<dbReference type="InterPro" id="IPR003445">
    <property type="entry name" value="Cat_transpt"/>
</dbReference>
<evidence type="ECO:0000256" key="3">
    <source>
        <dbReference type="ARBA" id="ARBA00022448"/>
    </source>
</evidence>
<name>A0ABS8EXF9_9FIRM</name>
<reference evidence="13 14" key="1">
    <citation type="submission" date="2021-10" db="EMBL/GenBank/DDBJ databases">
        <title>Anaerobic single-cell dispensing facilitates the cultivation of human gut bacteria.</title>
        <authorList>
            <person name="Afrizal A."/>
        </authorList>
    </citation>
    <scope>NUCLEOTIDE SEQUENCE [LARGE SCALE GENOMIC DNA]</scope>
    <source>
        <strain evidence="13 14">CLA-AA-H246</strain>
    </source>
</reference>
<comment type="subcellular location">
    <subcellularLocation>
        <location evidence="1">Cell inner membrane</location>
        <topology evidence="1">Multi-pass membrane protein</topology>
    </subcellularLocation>
</comment>
<gene>
    <name evidence="13" type="ORF">LKD42_11640</name>
</gene>
<feature type="transmembrane region" description="Helical" evidence="12">
    <location>
        <begin position="391"/>
        <end position="411"/>
    </location>
</feature>
<evidence type="ECO:0000256" key="9">
    <source>
        <dbReference type="ARBA" id="ARBA00022989"/>
    </source>
</evidence>
<evidence type="ECO:0000313" key="14">
    <source>
        <dbReference type="Proteomes" id="UP001299235"/>
    </source>
</evidence>
<evidence type="ECO:0000256" key="2">
    <source>
        <dbReference type="ARBA" id="ARBA00009137"/>
    </source>
</evidence>
<dbReference type="PANTHER" id="PTHR32024:SF2">
    <property type="entry name" value="TRK SYSTEM POTASSIUM UPTAKE PROTEIN TRKG-RELATED"/>
    <property type="match status" value="1"/>
</dbReference>
<proteinExistence type="inferred from homology"/>
<dbReference type="EMBL" id="JAJEQE010000046">
    <property type="protein sequence ID" value="MCC2149896.1"/>
    <property type="molecule type" value="Genomic_DNA"/>
</dbReference>
<feature type="transmembrane region" description="Helical" evidence="12">
    <location>
        <begin position="68"/>
        <end position="89"/>
    </location>
</feature>
<dbReference type="InterPro" id="IPR004772">
    <property type="entry name" value="TrkH"/>
</dbReference>